<dbReference type="PANTHER" id="PTHR10881">
    <property type="entry name" value="GOLGIN SUBFAMILY A MEMBER-RELATED"/>
    <property type="match status" value="1"/>
</dbReference>
<protein>
    <recommendedName>
        <fullName evidence="3">Golgin subfamily A conserved domain-containing protein</fullName>
    </recommendedName>
</protein>
<feature type="region of interest" description="Disordered" evidence="2">
    <location>
        <begin position="96"/>
        <end position="163"/>
    </location>
</feature>
<evidence type="ECO:0000313" key="5">
    <source>
        <dbReference type="Proteomes" id="UP000694892"/>
    </source>
</evidence>
<evidence type="ECO:0000256" key="1">
    <source>
        <dbReference type="ARBA" id="ARBA00023054"/>
    </source>
</evidence>
<reference evidence="5" key="1">
    <citation type="journal article" date="2016" name="Nature">
        <title>Genome evolution in the allotetraploid frog Xenopus laevis.</title>
        <authorList>
            <person name="Session A.M."/>
            <person name="Uno Y."/>
            <person name="Kwon T."/>
            <person name="Chapman J.A."/>
            <person name="Toyoda A."/>
            <person name="Takahashi S."/>
            <person name="Fukui A."/>
            <person name="Hikosaka A."/>
            <person name="Suzuki A."/>
            <person name="Kondo M."/>
            <person name="van Heeringen S.J."/>
            <person name="Quigley I."/>
            <person name="Heinz S."/>
            <person name="Ogino H."/>
            <person name="Ochi H."/>
            <person name="Hellsten U."/>
            <person name="Lyons J.B."/>
            <person name="Simakov O."/>
            <person name="Putnam N."/>
            <person name="Stites J."/>
            <person name="Kuroki Y."/>
            <person name="Tanaka T."/>
            <person name="Michiue T."/>
            <person name="Watanabe M."/>
            <person name="Bogdanovic O."/>
            <person name="Lister R."/>
            <person name="Georgiou G."/>
            <person name="Paranjpe S.S."/>
            <person name="van Kruijsbergen I."/>
            <person name="Shu S."/>
            <person name="Carlson J."/>
            <person name="Kinoshita T."/>
            <person name="Ohta Y."/>
            <person name="Mawaribuchi S."/>
            <person name="Jenkins J."/>
            <person name="Grimwood J."/>
            <person name="Schmutz J."/>
            <person name="Mitros T."/>
            <person name="Mozaffari S.V."/>
            <person name="Suzuki Y."/>
            <person name="Haramoto Y."/>
            <person name="Yamamoto T.S."/>
            <person name="Takagi C."/>
            <person name="Heald R."/>
            <person name="Miller K."/>
            <person name="Haudenschild C."/>
            <person name="Kitzman J."/>
            <person name="Nakayama T."/>
            <person name="Izutsu Y."/>
            <person name="Robert J."/>
            <person name="Fortriede J."/>
            <person name="Burns K."/>
            <person name="Lotay V."/>
            <person name="Karimi K."/>
            <person name="Yasuoka Y."/>
            <person name="Dichmann D.S."/>
            <person name="Flajnik M.F."/>
            <person name="Houston D.W."/>
            <person name="Shendure J."/>
            <person name="DuPasquier L."/>
            <person name="Vize P.D."/>
            <person name="Zorn A.M."/>
            <person name="Ito M."/>
            <person name="Marcotte E.M."/>
            <person name="Wallingford J.B."/>
            <person name="Ito Y."/>
            <person name="Asashima M."/>
            <person name="Ueno N."/>
            <person name="Matsuda Y."/>
            <person name="Veenstra G.J."/>
            <person name="Fujiyama A."/>
            <person name="Harland R.M."/>
            <person name="Taira M."/>
            <person name="Rokhsar D.S."/>
        </authorList>
    </citation>
    <scope>NUCLEOTIDE SEQUENCE [LARGE SCALE GENOMIC DNA]</scope>
    <source>
        <strain evidence="5">J</strain>
    </source>
</reference>
<accession>A0A974C2Y0</accession>
<name>A0A974C2Y0_XENLA</name>
<sequence>MDSVPREVYDALQSAMEKLQLSNPSLHAGPAQIFIACACSSSLNLMQERVELKERVEELEHRYIQLSGETYTIGEYIALYQNQRAILKQRHKEMEERLMEATQGPQTGSEEFPAENPMELEGKENGALEEVGLEEDGRREVQSLPHLAAPQERLNPWIRRPNH</sequence>
<dbReference type="GO" id="GO:0005801">
    <property type="term" value="C:cis-Golgi network"/>
    <property type="evidence" value="ECO:0007669"/>
    <property type="project" value="TreeGrafter"/>
</dbReference>
<feature type="domain" description="Golgin subfamily A conserved" evidence="3">
    <location>
        <begin position="43"/>
        <end position="98"/>
    </location>
</feature>
<keyword evidence="1" id="KW-0175">Coiled coil</keyword>
<evidence type="ECO:0000259" key="3">
    <source>
        <dbReference type="Pfam" id="PF15070"/>
    </source>
</evidence>
<dbReference type="GO" id="GO:0007030">
    <property type="term" value="P:Golgi organization"/>
    <property type="evidence" value="ECO:0007669"/>
    <property type="project" value="TreeGrafter"/>
</dbReference>
<organism evidence="4 5">
    <name type="scientific">Xenopus laevis</name>
    <name type="common">African clawed frog</name>
    <dbReference type="NCBI Taxonomy" id="8355"/>
    <lineage>
        <taxon>Eukaryota</taxon>
        <taxon>Metazoa</taxon>
        <taxon>Chordata</taxon>
        <taxon>Craniata</taxon>
        <taxon>Vertebrata</taxon>
        <taxon>Euteleostomi</taxon>
        <taxon>Amphibia</taxon>
        <taxon>Batrachia</taxon>
        <taxon>Anura</taxon>
        <taxon>Pipoidea</taxon>
        <taxon>Pipidae</taxon>
        <taxon>Xenopodinae</taxon>
        <taxon>Xenopus</taxon>
        <taxon>Xenopus</taxon>
    </lineage>
</organism>
<evidence type="ECO:0000256" key="2">
    <source>
        <dbReference type="SAM" id="MobiDB-lite"/>
    </source>
</evidence>
<dbReference type="GO" id="GO:0000137">
    <property type="term" value="C:Golgi cis cisterna"/>
    <property type="evidence" value="ECO:0007669"/>
    <property type="project" value="TreeGrafter"/>
</dbReference>
<dbReference type="Proteomes" id="UP000694892">
    <property type="component" value="Chromosome 8S"/>
</dbReference>
<dbReference type="GO" id="GO:0032580">
    <property type="term" value="C:Golgi cisterna membrane"/>
    <property type="evidence" value="ECO:0007669"/>
    <property type="project" value="TreeGrafter"/>
</dbReference>
<gene>
    <name evidence="4" type="ORF">XELAEV_18041755mg</name>
</gene>
<evidence type="ECO:0000313" key="4">
    <source>
        <dbReference type="EMBL" id="OCT65517.1"/>
    </source>
</evidence>
<dbReference type="AlphaFoldDB" id="A0A974C2Y0"/>
<dbReference type="Pfam" id="PF15070">
    <property type="entry name" value="GOLGA2L5"/>
    <property type="match status" value="1"/>
</dbReference>
<proteinExistence type="predicted"/>
<dbReference type="PANTHER" id="PTHR10881:SF46">
    <property type="entry name" value="GOLGIN SUBFAMILY A MEMBER 2"/>
    <property type="match status" value="1"/>
</dbReference>
<dbReference type="InterPro" id="IPR024858">
    <property type="entry name" value="GOLGA"/>
</dbReference>
<dbReference type="InterPro" id="IPR043976">
    <property type="entry name" value="GOLGA_cons_dom"/>
</dbReference>
<dbReference type="EMBL" id="CM004481">
    <property type="protein sequence ID" value="OCT65517.1"/>
    <property type="molecule type" value="Genomic_DNA"/>
</dbReference>